<dbReference type="InterPro" id="IPR059000">
    <property type="entry name" value="ATPase_P-type_domA"/>
</dbReference>
<dbReference type="PRINTS" id="PR00119">
    <property type="entry name" value="CATATPASE"/>
</dbReference>
<dbReference type="NCBIfam" id="TIGR01494">
    <property type="entry name" value="ATPase_P-type"/>
    <property type="match status" value="2"/>
</dbReference>
<feature type="transmembrane region" description="Helical" evidence="8">
    <location>
        <begin position="770"/>
        <end position="789"/>
    </location>
</feature>
<feature type="domain" description="Cation-transporting P-type ATPase N-terminal" evidence="11">
    <location>
        <begin position="7"/>
        <end position="57"/>
    </location>
</feature>
<feature type="transmembrane region" description="Helical" evidence="8">
    <location>
        <begin position="258"/>
        <end position="279"/>
    </location>
</feature>
<evidence type="ECO:0000259" key="9">
    <source>
        <dbReference type="Pfam" id="PF00122"/>
    </source>
</evidence>
<keyword evidence="6 8" id="KW-1133">Transmembrane helix</keyword>
<comment type="subcellular location">
    <subcellularLocation>
        <location evidence="1">Membrane</location>
        <topology evidence="1">Multi-pass membrane protein</topology>
    </subcellularLocation>
</comment>
<feature type="transmembrane region" description="Helical" evidence="8">
    <location>
        <begin position="218"/>
        <end position="238"/>
    </location>
</feature>
<dbReference type="SUPFAM" id="SSF81653">
    <property type="entry name" value="Calcium ATPase, transduction domain A"/>
    <property type="match status" value="1"/>
</dbReference>
<dbReference type="InterPro" id="IPR036412">
    <property type="entry name" value="HAD-like_sf"/>
</dbReference>
<feature type="transmembrane region" description="Helical" evidence="8">
    <location>
        <begin position="801"/>
        <end position="823"/>
    </location>
</feature>
<keyword evidence="13" id="KW-1185">Reference proteome</keyword>
<evidence type="ECO:0000259" key="10">
    <source>
        <dbReference type="Pfam" id="PF00689"/>
    </source>
</evidence>
<name>A0ABV3ZLK5_9BACT</name>
<feature type="transmembrane region" description="Helical" evidence="8">
    <location>
        <begin position="659"/>
        <end position="677"/>
    </location>
</feature>
<organism evidence="12 13">
    <name type="scientific">Danxiaibacter flavus</name>
    <dbReference type="NCBI Taxonomy" id="3049108"/>
    <lineage>
        <taxon>Bacteria</taxon>
        <taxon>Pseudomonadati</taxon>
        <taxon>Bacteroidota</taxon>
        <taxon>Chitinophagia</taxon>
        <taxon>Chitinophagales</taxon>
        <taxon>Chitinophagaceae</taxon>
        <taxon>Danxiaibacter</taxon>
    </lineage>
</organism>
<dbReference type="EMBL" id="JAULBC010000010">
    <property type="protein sequence ID" value="MEX6690713.1"/>
    <property type="molecule type" value="Genomic_DNA"/>
</dbReference>
<feature type="domain" description="P-type ATPase A" evidence="9">
    <location>
        <begin position="98"/>
        <end position="200"/>
    </location>
</feature>
<dbReference type="Proteomes" id="UP001560573">
    <property type="component" value="Unassembled WGS sequence"/>
</dbReference>
<dbReference type="Gene3D" id="2.70.150.10">
    <property type="entry name" value="Calcium-transporting ATPase, cytoplasmic transduction domain A"/>
    <property type="match status" value="1"/>
</dbReference>
<dbReference type="Pfam" id="PF00690">
    <property type="entry name" value="Cation_ATPase_N"/>
    <property type="match status" value="1"/>
</dbReference>
<dbReference type="SUPFAM" id="SSF81665">
    <property type="entry name" value="Calcium ATPase, transmembrane domain M"/>
    <property type="match status" value="1"/>
</dbReference>
<evidence type="ECO:0000256" key="8">
    <source>
        <dbReference type="SAM" id="Phobius"/>
    </source>
</evidence>
<comment type="caution">
    <text evidence="12">The sequence shown here is derived from an EMBL/GenBank/DDBJ whole genome shotgun (WGS) entry which is preliminary data.</text>
</comment>
<feature type="transmembrane region" description="Helical" evidence="8">
    <location>
        <begin position="67"/>
        <end position="83"/>
    </location>
</feature>
<dbReference type="Pfam" id="PF00702">
    <property type="entry name" value="Hydrolase"/>
    <property type="match status" value="1"/>
</dbReference>
<feature type="transmembrane region" description="Helical" evidence="8">
    <location>
        <begin position="706"/>
        <end position="725"/>
    </location>
</feature>
<feature type="transmembrane region" description="Helical" evidence="8">
    <location>
        <begin position="737"/>
        <end position="758"/>
    </location>
</feature>
<dbReference type="InterPro" id="IPR006068">
    <property type="entry name" value="ATPase_P-typ_cation-transptr_C"/>
</dbReference>
<feature type="transmembrane region" description="Helical" evidence="8">
    <location>
        <begin position="35"/>
        <end position="61"/>
    </location>
</feature>
<dbReference type="InterPro" id="IPR023299">
    <property type="entry name" value="ATPase_P-typ_cyto_dom_N"/>
</dbReference>
<accession>A0ABV3ZLK5</accession>
<evidence type="ECO:0000256" key="6">
    <source>
        <dbReference type="ARBA" id="ARBA00022989"/>
    </source>
</evidence>
<dbReference type="InterPro" id="IPR008250">
    <property type="entry name" value="ATPase_P-typ_transduc_dom_A_sf"/>
</dbReference>
<dbReference type="InterPro" id="IPR023298">
    <property type="entry name" value="ATPase_P-typ_TM_dom_sf"/>
</dbReference>
<dbReference type="PANTHER" id="PTHR42861">
    <property type="entry name" value="CALCIUM-TRANSPORTING ATPASE"/>
    <property type="match status" value="1"/>
</dbReference>
<evidence type="ECO:0000313" key="13">
    <source>
        <dbReference type="Proteomes" id="UP001560573"/>
    </source>
</evidence>
<dbReference type="SUPFAM" id="SSF56784">
    <property type="entry name" value="HAD-like"/>
    <property type="match status" value="1"/>
</dbReference>
<evidence type="ECO:0000259" key="11">
    <source>
        <dbReference type="Pfam" id="PF00690"/>
    </source>
</evidence>
<keyword evidence="2 8" id="KW-0812">Transmembrane</keyword>
<proteinExistence type="predicted"/>
<keyword evidence="4" id="KW-0067">ATP-binding</keyword>
<keyword evidence="7 8" id="KW-0472">Membrane</keyword>
<evidence type="ECO:0000256" key="7">
    <source>
        <dbReference type="ARBA" id="ARBA00023136"/>
    </source>
</evidence>
<evidence type="ECO:0000256" key="2">
    <source>
        <dbReference type="ARBA" id="ARBA00022692"/>
    </source>
</evidence>
<dbReference type="InterPro" id="IPR044492">
    <property type="entry name" value="P_typ_ATPase_HD_dom"/>
</dbReference>
<dbReference type="Gene3D" id="3.40.1110.10">
    <property type="entry name" value="Calcium-transporting ATPase, cytoplasmic domain N"/>
    <property type="match status" value="1"/>
</dbReference>
<dbReference type="SFLD" id="SFLDG00002">
    <property type="entry name" value="C1.7:_P-type_atpase_like"/>
    <property type="match status" value="1"/>
</dbReference>
<evidence type="ECO:0000256" key="5">
    <source>
        <dbReference type="ARBA" id="ARBA00022967"/>
    </source>
</evidence>
<reference evidence="12 13" key="1">
    <citation type="submission" date="2023-07" db="EMBL/GenBank/DDBJ databases">
        <authorList>
            <person name="Lian W.-H."/>
        </authorList>
    </citation>
    <scope>NUCLEOTIDE SEQUENCE [LARGE SCALE GENOMIC DNA]</scope>
    <source>
        <strain evidence="12 13">SYSU DXS3180</strain>
    </source>
</reference>
<keyword evidence="3" id="KW-0547">Nucleotide-binding</keyword>
<feature type="transmembrane region" description="Helical" evidence="8">
    <location>
        <begin position="628"/>
        <end position="653"/>
    </location>
</feature>
<evidence type="ECO:0000256" key="1">
    <source>
        <dbReference type="ARBA" id="ARBA00004141"/>
    </source>
</evidence>
<keyword evidence="5" id="KW-1278">Translocase</keyword>
<dbReference type="InterPro" id="IPR023214">
    <property type="entry name" value="HAD_sf"/>
</dbReference>
<dbReference type="InterPro" id="IPR001757">
    <property type="entry name" value="P_typ_ATPase"/>
</dbReference>
<dbReference type="InterPro" id="IPR004014">
    <property type="entry name" value="ATPase_P-typ_cation-transptr_N"/>
</dbReference>
<gene>
    <name evidence="12" type="ORF">QTN47_24615</name>
</gene>
<dbReference type="SFLD" id="SFLDS00003">
    <property type="entry name" value="Haloacid_Dehalogenase"/>
    <property type="match status" value="1"/>
</dbReference>
<dbReference type="Pfam" id="PF00122">
    <property type="entry name" value="E1-E2_ATPase"/>
    <property type="match status" value="1"/>
</dbReference>
<dbReference type="SUPFAM" id="SSF81660">
    <property type="entry name" value="Metal cation-transporting ATPase, ATP-binding domain N"/>
    <property type="match status" value="1"/>
</dbReference>
<dbReference type="Pfam" id="PF00689">
    <property type="entry name" value="Cation_ATPase_C"/>
    <property type="match status" value="1"/>
</dbReference>
<dbReference type="InterPro" id="IPR018303">
    <property type="entry name" value="ATPase_P-typ_P_site"/>
</dbReference>
<dbReference type="RefSeq" id="WP_369332128.1">
    <property type="nucleotide sequence ID" value="NZ_JAULBC010000010.1"/>
</dbReference>
<dbReference type="Gene3D" id="3.40.50.1000">
    <property type="entry name" value="HAD superfamily/HAD-like"/>
    <property type="match status" value="1"/>
</dbReference>
<sequence length="837" mass="93563">MNIPEGLKGLTTEEVIASRKLNGSNEWKHEKESNWLIALINTLKEPMLLLLIATTIIYFLLHETGEAYFMLAAIIVVSGIEFYQDNRSRKALAALETLNQPQVKVIRNGLIKKIALEELVLNDLMLVEEGGSIPADGEVVFSSDFSVNESILTGEAFAVIKSNNGEESKVFQGTAVVTGMAICRVTAIGRQTELNKLGQSLLGIKEEDTPLQLQIKSFVTRMAIAGVAIFVLVWLVNYLRSKQILDSFLKGLTLAMSILPEEIPVAFTTFMALGAWRLMRRGIIVKQIRTVETLGSATVICTDKTGTITENRMELEAIHVWPQQRTYFKNDWQSEEAKNLITVAMWASEPVPFDPMEKALHKVYESFADIDERKSFQLVHEFPLDGRPPMMTHVFRNAKGKRIIAAKGAPEAILAVSNLMPEEQKSIKKIINELALKGYRILGVALSDYPEDKFPAKQQTLPFHFLGMVAFYDPPKKNISDVFNQFYDAGIKVKIITGDNEFTTTAIAAQAGLRGPENILNGEALLEMDEKKLKEEVKRVNIFTRMFPEAKLRIINALKDQNEIVAMTGDGVNDGPALKAAHIGIAMGKKGTEIAKGAAALVLADDDLSKMIDAIAMGRKIYSNLKRAVQYIISIHIPIILTVSLPLFFGWLYPNIFTPVHVIFLEVIMGPTCSIVYENEPIEKNVMQQPPRSFTTTFLSLKEMGLSLIQGLAITAGVLFVYQLSVNQGHEENETRAMVFTTLLFANIWLTLVNRSFYYSVVSSFANRNALLRIILLITILLTAIILYVPPVANFFHVQQLNIQQLGICLLVAFISVIWVEVWKWRRRVNGKLKGDN</sequence>
<feature type="domain" description="Cation-transporting P-type ATPase C-terminal" evidence="10">
    <location>
        <begin position="654"/>
        <end position="825"/>
    </location>
</feature>
<dbReference type="PROSITE" id="PS00154">
    <property type="entry name" value="ATPASE_E1_E2"/>
    <property type="match status" value="1"/>
</dbReference>
<evidence type="ECO:0000313" key="12">
    <source>
        <dbReference type="EMBL" id="MEX6690713.1"/>
    </source>
</evidence>
<protein>
    <submittedName>
        <fullName evidence="12">Cation-translocating P-type ATPase</fullName>
    </submittedName>
</protein>
<dbReference type="Gene3D" id="1.20.1110.10">
    <property type="entry name" value="Calcium-transporting ATPase, transmembrane domain"/>
    <property type="match status" value="1"/>
</dbReference>
<dbReference type="PRINTS" id="PR00120">
    <property type="entry name" value="HATPASE"/>
</dbReference>
<evidence type="ECO:0000256" key="4">
    <source>
        <dbReference type="ARBA" id="ARBA00022840"/>
    </source>
</evidence>
<evidence type="ECO:0000256" key="3">
    <source>
        <dbReference type="ARBA" id="ARBA00022741"/>
    </source>
</evidence>
<dbReference type="SFLD" id="SFLDF00027">
    <property type="entry name" value="p-type_atpase"/>
    <property type="match status" value="1"/>
</dbReference>